<evidence type="ECO:0000256" key="2">
    <source>
        <dbReference type="ARBA" id="ARBA00022737"/>
    </source>
</evidence>
<feature type="chain" id="PRO_5039739620" evidence="5">
    <location>
        <begin position="27"/>
        <end position="956"/>
    </location>
</feature>
<dbReference type="GO" id="GO:0008305">
    <property type="term" value="C:integrin complex"/>
    <property type="evidence" value="ECO:0007669"/>
    <property type="project" value="InterPro"/>
</dbReference>
<comment type="similarity">
    <text evidence="5">Belongs to the integrin alpha chain family.</text>
</comment>
<dbReference type="GO" id="GO:0033627">
    <property type="term" value="P:cell adhesion mediated by integrin"/>
    <property type="evidence" value="ECO:0007669"/>
    <property type="project" value="TreeGrafter"/>
</dbReference>
<dbReference type="GO" id="GO:0005178">
    <property type="term" value="F:integrin binding"/>
    <property type="evidence" value="ECO:0007669"/>
    <property type="project" value="TreeGrafter"/>
</dbReference>
<dbReference type="Gene3D" id="2.60.40.1460">
    <property type="entry name" value="Integrin domains. Chain A, domain 2"/>
    <property type="match status" value="1"/>
</dbReference>
<dbReference type="PANTHER" id="PTHR23220:SF83">
    <property type="entry name" value="INTEGRIN ALPHA-PS3-RELATED"/>
    <property type="match status" value="1"/>
</dbReference>
<feature type="signal peptide" evidence="5">
    <location>
        <begin position="1"/>
        <end position="26"/>
    </location>
</feature>
<dbReference type="InterPro" id="IPR028994">
    <property type="entry name" value="Integrin_alpha_N"/>
</dbReference>
<gene>
    <name evidence="6" type="ORF">SSS_7274</name>
</gene>
<keyword evidence="8" id="KW-1185">Reference proteome</keyword>
<dbReference type="OrthoDB" id="5573735at2759"/>
<keyword evidence="5" id="KW-0675">Receptor</keyword>
<dbReference type="Proteomes" id="UP000070412">
    <property type="component" value="Unassembled WGS sequence"/>
</dbReference>
<dbReference type="InterPro" id="IPR013517">
    <property type="entry name" value="FG-GAP"/>
</dbReference>
<organism evidence="6">
    <name type="scientific">Sarcoptes scabiei</name>
    <name type="common">Itch mite</name>
    <name type="synonym">Acarus scabiei</name>
    <dbReference type="NCBI Taxonomy" id="52283"/>
    <lineage>
        <taxon>Eukaryota</taxon>
        <taxon>Metazoa</taxon>
        <taxon>Ecdysozoa</taxon>
        <taxon>Arthropoda</taxon>
        <taxon>Chelicerata</taxon>
        <taxon>Arachnida</taxon>
        <taxon>Acari</taxon>
        <taxon>Acariformes</taxon>
        <taxon>Sarcoptiformes</taxon>
        <taxon>Astigmata</taxon>
        <taxon>Psoroptidia</taxon>
        <taxon>Sarcoptoidea</taxon>
        <taxon>Sarcoptidae</taxon>
        <taxon>Sarcoptinae</taxon>
        <taxon>Sarcoptes</taxon>
    </lineage>
</organism>
<dbReference type="GO" id="GO:0007160">
    <property type="term" value="P:cell-matrix adhesion"/>
    <property type="evidence" value="ECO:0007669"/>
    <property type="project" value="TreeGrafter"/>
</dbReference>
<dbReference type="GO" id="GO:0007229">
    <property type="term" value="P:integrin-mediated signaling pathway"/>
    <property type="evidence" value="ECO:0007669"/>
    <property type="project" value="UniProtKB-KW"/>
</dbReference>
<dbReference type="PANTHER" id="PTHR23220">
    <property type="entry name" value="INTEGRIN ALPHA"/>
    <property type="match status" value="1"/>
</dbReference>
<keyword evidence="2" id="KW-0677">Repeat</keyword>
<dbReference type="GO" id="GO:0009897">
    <property type="term" value="C:external side of plasma membrane"/>
    <property type="evidence" value="ECO:0007669"/>
    <property type="project" value="TreeGrafter"/>
</dbReference>
<dbReference type="EMBL" id="WVUK01000053">
    <property type="protein sequence ID" value="KAF7494510.1"/>
    <property type="molecule type" value="Genomic_DNA"/>
</dbReference>
<protein>
    <submittedName>
        <fullName evidence="6">Integrin alpha-8</fullName>
    </submittedName>
</protein>
<reference evidence="7" key="3">
    <citation type="submission" date="2022-06" db="UniProtKB">
        <authorList>
            <consortium name="EnsemblMetazoa"/>
        </authorList>
    </citation>
    <scope>IDENTIFICATION</scope>
</reference>
<dbReference type="PRINTS" id="PR01185">
    <property type="entry name" value="INTEGRINA"/>
</dbReference>
<dbReference type="SMART" id="SM00191">
    <property type="entry name" value="Int_alpha"/>
    <property type="match status" value="3"/>
</dbReference>
<feature type="repeat" description="FG-GAP" evidence="4">
    <location>
        <begin position="380"/>
        <end position="437"/>
    </location>
</feature>
<proteinExistence type="inferred from homology"/>
<evidence type="ECO:0000256" key="3">
    <source>
        <dbReference type="ARBA" id="ARBA00023180"/>
    </source>
</evidence>
<reference evidence="6" key="2">
    <citation type="submission" date="2020-01" db="EMBL/GenBank/DDBJ databases">
        <authorList>
            <person name="Korhonen P.K.K."/>
            <person name="Guangxu M.G."/>
            <person name="Wang T.W."/>
            <person name="Stroehlein A.J.S."/>
            <person name="Young N.D."/>
            <person name="Ang C.-S.A."/>
            <person name="Fernando D.W.F."/>
            <person name="Lu H.L."/>
            <person name="Taylor S.T."/>
            <person name="Ehtesham M.E.M."/>
            <person name="Najaraj S.H.N."/>
            <person name="Harsha G.H.G."/>
            <person name="Madugundu A.M."/>
            <person name="Renuse S.R."/>
            <person name="Holt D.H."/>
            <person name="Pandey A.P."/>
            <person name="Papenfuss A.P."/>
            <person name="Gasser R.B.G."/>
            <person name="Fischer K.F."/>
        </authorList>
    </citation>
    <scope>NUCLEOTIDE SEQUENCE</scope>
    <source>
        <strain evidence="6">SSS_KF_BRIS2020</strain>
    </source>
</reference>
<evidence type="ECO:0000313" key="7">
    <source>
        <dbReference type="EnsemblMetazoa" id="KAF7494510.1"/>
    </source>
</evidence>
<evidence type="ECO:0000256" key="4">
    <source>
        <dbReference type="PROSITE-ProRule" id="PRU00803"/>
    </source>
</evidence>
<dbReference type="AlphaFoldDB" id="A0A834RET4"/>
<dbReference type="InterPro" id="IPR000413">
    <property type="entry name" value="Integrin_alpha"/>
</dbReference>
<keyword evidence="5" id="KW-0130">Cell adhesion</keyword>
<evidence type="ECO:0000256" key="5">
    <source>
        <dbReference type="RuleBase" id="RU003762"/>
    </source>
</evidence>
<dbReference type="InterPro" id="IPR013519">
    <property type="entry name" value="Int_alpha_beta-p"/>
</dbReference>
<evidence type="ECO:0000256" key="1">
    <source>
        <dbReference type="ARBA" id="ARBA00022729"/>
    </source>
</evidence>
<dbReference type="GO" id="GO:0098609">
    <property type="term" value="P:cell-cell adhesion"/>
    <property type="evidence" value="ECO:0007669"/>
    <property type="project" value="TreeGrafter"/>
</dbReference>
<dbReference type="SUPFAM" id="SSF69318">
    <property type="entry name" value="Integrin alpha N-terminal domain"/>
    <property type="match status" value="1"/>
</dbReference>
<accession>A0A834RET4</accession>
<dbReference type="Gene3D" id="2.130.10.130">
    <property type="entry name" value="Integrin alpha, N-terminal"/>
    <property type="match status" value="1"/>
</dbReference>
<keyword evidence="3" id="KW-0325">Glycoprotein</keyword>
<evidence type="ECO:0000313" key="6">
    <source>
        <dbReference type="EMBL" id="KAF7494510.1"/>
    </source>
</evidence>
<dbReference type="PROSITE" id="PS51470">
    <property type="entry name" value="FG_GAP"/>
    <property type="match status" value="2"/>
</dbReference>
<keyword evidence="5 6" id="KW-0401">Integrin</keyword>
<keyword evidence="1 5" id="KW-0732">Signal</keyword>
<dbReference type="EnsemblMetazoa" id="SSS_7274s_mrna">
    <property type="protein sequence ID" value="KAF7494510.1"/>
    <property type="gene ID" value="SSS_7274"/>
</dbReference>
<reference evidence="8" key="1">
    <citation type="journal article" date="2020" name="PLoS Negl. Trop. Dis.">
        <title>High-quality nuclear genome for Sarcoptes scabiei-A critical resource for a neglected parasite.</title>
        <authorList>
            <person name="Korhonen P.K."/>
            <person name="Gasser R.B."/>
            <person name="Ma G."/>
            <person name="Wang T."/>
            <person name="Stroehlein A.J."/>
            <person name="Young N.D."/>
            <person name="Ang C.S."/>
            <person name="Fernando D.D."/>
            <person name="Lu H.C."/>
            <person name="Taylor S."/>
            <person name="Reynolds S.L."/>
            <person name="Mofiz E."/>
            <person name="Najaraj S.H."/>
            <person name="Gowda H."/>
            <person name="Madugundu A."/>
            <person name="Renuse S."/>
            <person name="Holt D."/>
            <person name="Pandey A."/>
            <person name="Papenfuss A.T."/>
            <person name="Fischer K."/>
        </authorList>
    </citation>
    <scope>NUCLEOTIDE SEQUENCE [LARGE SCALE GENOMIC DNA]</scope>
</reference>
<name>A0A834RET4_SARSC</name>
<sequence>MNHKFNGVLLLFFVRIKLFFPFLLLSQELDCLEVFYTKKPIVLMRSSFQNDASRNDSMFGFSMLIRENKVPNRYSTKLRPNFTVIIGAPNLQRIDSGVGHLFDCPSINELVNHCDPINYYGPIDFQNKRHFGWNLLLDESSRYFLTCDFGEIKKIEARDSYHYSTFPVPNGACYLFDFESKDLKRKYEPMENEKQFTSNGGYLHSYGMAGFSAQFVPGTNDNDRFGIIMAGSPGYDDWRGTIAVSNKLYRPIDHYYYHNPEFLLLSNEKIPKYSYLGYSLIKGKFFQNSNTIIAGAPRANLTGSILIWNSNNIGFEIFSTIQGLQPGEYFGHTLLGIDTNTDGYDDLLVGAPMFSSFQKDSNDEGRVFYYRSNGTNFFSPTILIGRSKPMARFGSSMISLGDINNDLFNDVAIGAPFEDGFKGSVYIYLGNSLGLSDRFTQIISASDHFTTIDLNSFGYSFAIASDHFLIGAFMSEKVILLRTRRVLKIKAEIETEIDEIDLKQKCHLSPSTSIDDSSSCFDLNVCFESIDKINTDIDLKVAIEFKPKFHRVILIEKKQKISYLISDRISFKFNWSLKNESQKCSSKFLIYYKDLDDLYDHLEIDLHFDFDIDDETIQIPPVLDDSFIDVHKKLQFRYGDKSLKEIRTTLKMETIFQLDQNSNALDMDLIEIIEGQNRFLKLSIRIQIKEEPAYRMELAVKIDEKIPISFLDQRCESIEETHNFSLILRCSFDSWISNFDDRINFTFECSKSFDPKNLIHFEFEAKSLNSPMIKSKKTIRIRKKSSIDLKIIEPDRSMYQRFSLKQVRKNLHSIIQIDRNGSSIDRIDIDLIYPISYDQHDLIENIRIKPIALDPIECKSMKLDESYIQNSEVKPILLKLNSTEKVVDLNCSNSKLICRMTRCNIGRMEIDEERKFFELISLVNIESIQKKFNVFVSLPSGSISIYELKSSATKIG</sequence>
<dbReference type="Pfam" id="PF01839">
    <property type="entry name" value="FG-GAP"/>
    <property type="match status" value="2"/>
</dbReference>
<feature type="repeat" description="FG-GAP" evidence="4">
    <location>
        <begin position="316"/>
        <end position="379"/>
    </location>
</feature>
<evidence type="ECO:0000313" key="8">
    <source>
        <dbReference type="Proteomes" id="UP000070412"/>
    </source>
</evidence>
<comment type="subcellular location">
    <subcellularLocation>
        <location evidence="5">Membrane</location>
        <topology evidence="5">Single-pass type I membrane protein</topology>
    </subcellularLocation>
</comment>